<feature type="compositionally biased region" description="Acidic residues" evidence="1">
    <location>
        <begin position="8"/>
        <end position="23"/>
    </location>
</feature>
<sequence>MTSPADFDQFDYNDDDDDDDDNSLDNAQWCVLSPFGFSIPQRFSSLGFSTTVSKEFLAEHRHGLLRELREGHPGKHHNSQFLVQKPQYFPPLCENYGKDTHILLLIQNLVGMVKKNLMRQTMVLNLLTQFFHGAQYLMQFALTPELFLSREMVLAVMARILSSLFKNLGHPSFHDL</sequence>
<proteinExistence type="predicted"/>
<organism evidence="2 3">
    <name type="scientific">Salix udensis</name>
    <dbReference type="NCBI Taxonomy" id="889485"/>
    <lineage>
        <taxon>Eukaryota</taxon>
        <taxon>Viridiplantae</taxon>
        <taxon>Streptophyta</taxon>
        <taxon>Embryophyta</taxon>
        <taxon>Tracheophyta</taxon>
        <taxon>Spermatophyta</taxon>
        <taxon>Magnoliopsida</taxon>
        <taxon>eudicotyledons</taxon>
        <taxon>Gunneridae</taxon>
        <taxon>Pentapetalae</taxon>
        <taxon>rosids</taxon>
        <taxon>fabids</taxon>
        <taxon>Malpighiales</taxon>
        <taxon>Salicaceae</taxon>
        <taxon>Saliceae</taxon>
        <taxon>Salix</taxon>
    </lineage>
</organism>
<dbReference type="Proteomes" id="UP001162972">
    <property type="component" value="Chromosome 15Z"/>
</dbReference>
<protein>
    <submittedName>
        <fullName evidence="2">Uncharacterized protein</fullName>
    </submittedName>
</protein>
<reference evidence="2 3" key="1">
    <citation type="journal article" date="2023" name="Int. J. Mol. Sci.">
        <title>De Novo Assembly and Annotation of 11 Diverse Shrub Willow (Salix) Genomes Reveals Novel Gene Organization in Sex-Linked Regions.</title>
        <authorList>
            <person name="Hyden B."/>
            <person name="Feng K."/>
            <person name="Yates T.B."/>
            <person name="Jawdy S."/>
            <person name="Cereghino C."/>
            <person name="Smart L.B."/>
            <person name="Muchero W."/>
        </authorList>
    </citation>
    <scope>NUCLEOTIDE SEQUENCE [LARGE SCALE GENOMIC DNA]</scope>
    <source>
        <tissue evidence="2">Shoot tip</tissue>
    </source>
</reference>
<evidence type="ECO:0000256" key="1">
    <source>
        <dbReference type="SAM" id="MobiDB-lite"/>
    </source>
</evidence>
<evidence type="ECO:0000313" key="3">
    <source>
        <dbReference type="Proteomes" id="UP001162972"/>
    </source>
</evidence>
<keyword evidence="3" id="KW-1185">Reference proteome</keyword>
<comment type="caution">
    <text evidence="2">The sequence shown here is derived from an EMBL/GenBank/DDBJ whole genome shotgun (WGS) entry which is preliminary data.</text>
</comment>
<dbReference type="EMBL" id="JAPFFJ010000014">
    <property type="protein sequence ID" value="KAJ6411203.1"/>
    <property type="molecule type" value="Genomic_DNA"/>
</dbReference>
<evidence type="ECO:0000313" key="2">
    <source>
        <dbReference type="EMBL" id="KAJ6411203.1"/>
    </source>
</evidence>
<accession>A0AAD6JTU0</accession>
<name>A0AAD6JTU0_9ROSI</name>
<feature type="region of interest" description="Disordered" evidence="1">
    <location>
        <begin position="1"/>
        <end position="23"/>
    </location>
</feature>
<dbReference type="AlphaFoldDB" id="A0AAD6JTU0"/>
<gene>
    <name evidence="2" type="ORF">OIU84_007877</name>
</gene>